<evidence type="ECO:0000256" key="1">
    <source>
        <dbReference type="SAM" id="MobiDB-lite"/>
    </source>
</evidence>
<evidence type="ECO:0000313" key="3">
    <source>
        <dbReference type="EMBL" id="MBE3637213.1"/>
    </source>
</evidence>
<keyword evidence="4" id="KW-1185">Reference proteome</keyword>
<evidence type="ECO:0000259" key="2">
    <source>
        <dbReference type="Pfam" id="PF03432"/>
    </source>
</evidence>
<feature type="region of interest" description="Disordered" evidence="1">
    <location>
        <begin position="145"/>
        <end position="173"/>
    </location>
</feature>
<organism evidence="3 4">
    <name type="scientific">Mangrovicoccus algicola</name>
    <dbReference type="NCBI Taxonomy" id="2771008"/>
    <lineage>
        <taxon>Bacteria</taxon>
        <taxon>Pseudomonadati</taxon>
        <taxon>Pseudomonadota</taxon>
        <taxon>Alphaproteobacteria</taxon>
        <taxon>Rhodobacterales</taxon>
        <taxon>Paracoccaceae</taxon>
        <taxon>Mangrovicoccus</taxon>
    </lineage>
</organism>
<feature type="region of interest" description="Disordered" evidence="1">
    <location>
        <begin position="305"/>
        <end position="330"/>
    </location>
</feature>
<reference evidence="3" key="1">
    <citation type="submission" date="2020-09" db="EMBL/GenBank/DDBJ databases">
        <title>A novel bacterium of genus Mangrovicoccus, isolated from South China Sea.</title>
        <authorList>
            <person name="Huang H."/>
            <person name="Mo K."/>
            <person name="Hu Y."/>
        </authorList>
    </citation>
    <scope>NUCLEOTIDE SEQUENCE</scope>
    <source>
        <strain evidence="3">HB182678</strain>
    </source>
</reference>
<dbReference type="Pfam" id="PF03432">
    <property type="entry name" value="Relaxase"/>
    <property type="match status" value="1"/>
</dbReference>
<proteinExistence type="predicted"/>
<sequence>MIAKIVKGKDFGGLARYLTDGGRGEVLDMRNLASDAPEAAASEMQVAASVSRRTQSPVMHITVSYDPADGEPGNAQMCDDAAEVLRRLGLERNQAMIVRHRDREHHHMHIVANRVGPDGKAVSDSNSYARAKAALRDIETRRGLTVTPGRHAPSPLSGERMKGPRGSIDPRQHRVPESVKQTLLTSQNWGDLRRGLKRDGWRLETVKQCNRPAGAVLIGPGGQRIAAGRVGRSATLARLRSRLGPEQTGKPVSARATGKALTLAKPHGKRRKKPKAGQQMKDVARIGAEITSEIVGAITKTAAPRGRLIGATRRAGSRKKKRPGLHGPGM</sequence>
<dbReference type="RefSeq" id="WP_193179558.1">
    <property type="nucleotide sequence ID" value="NZ_JACVXA010000006.1"/>
</dbReference>
<name>A0A8J7CZ09_9RHOB</name>
<protein>
    <submittedName>
        <fullName evidence="3">Relaxase/mobilization nuclease domain-containing protein</fullName>
    </submittedName>
</protein>
<dbReference type="EMBL" id="JACVXA010000006">
    <property type="protein sequence ID" value="MBE3637213.1"/>
    <property type="molecule type" value="Genomic_DNA"/>
</dbReference>
<feature type="domain" description="MobA/VirD2-like nuclease" evidence="2">
    <location>
        <begin position="17"/>
        <end position="144"/>
    </location>
</feature>
<comment type="caution">
    <text evidence="3">The sequence shown here is derived from an EMBL/GenBank/DDBJ whole genome shotgun (WGS) entry which is preliminary data.</text>
</comment>
<dbReference type="InterPro" id="IPR005094">
    <property type="entry name" value="Endonuclease_MobA/VirD2"/>
</dbReference>
<evidence type="ECO:0000313" key="4">
    <source>
        <dbReference type="Proteomes" id="UP000609121"/>
    </source>
</evidence>
<feature type="compositionally biased region" description="Basic residues" evidence="1">
    <location>
        <begin position="315"/>
        <end position="324"/>
    </location>
</feature>
<gene>
    <name evidence="3" type="ORF">ICN82_03235</name>
</gene>
<dbReference type="AlphaFoldDB" id="A0A8J7CZ09"/>
<dbReference type="Proteomes" id="UP000609121">
    <property type="component" value="Unassembled WGS sequence"/>
</dbReference>
<accession>A0A8J7CZ09</accession>